<name>A0A0D2DMG5_9EURO</name>
<protein>
    <recommendedName>
        <fullName evidence="6">Transcription factor domain-containing protein</fullName>
    </recommendedName>
</protein>
<evidence type="ECO:0000256" key="1">
    <source>
        <dbReference type="ARBA" id="ARBA00004123"/>
    </source>
</evidence>
<reference evidence="4 5" key="1">
    <citation type="submission" date="2015-01" db="EMBL/GenBank/DDBJ databases">
        <title>The Genome Sequence of Exophiala oligosperma CBS72588.</title>
        <authorList>
            <consortium name="The Broad Institute Genomics Platform"/>
            <person name="Cuomo C."/>
            <person name="de Hoog S."/>
            <person name="Gorbushina A."/>
            <person name="Stielow B."/>
            <person name="Teixiera M."/>
            <person name="Abouelleil A."/>
            <person name="Chapman S.B."/>
            <person name="Priest M."/>
            <person name="Young S.K."/>
            <person name="Wortman J."/>
            <person name="Nusbaum C."/>
            <person name="Birren B."/>
        </authorList>
    </citation>
    <scope>NUCLEOTIDE SEQUENCE [LARGE SCALE GENOMIC DNA]</scope>
    <source>
        <strain evidence="4 5">CBS 72588</strain>
    </source>
</reference>
<dbReference type="Pfam" id="PF11951">
    <property type="entry name" value="Fungal_trans_2"/>
    <property type="match status" value="1"/>
</dbReference>
<dbReference type="STRING" id="215243.A0A0D2DMG5"/>
<dbReference type="VEuPathDB" id="FungiDB:PV06_10818"/>
<dbReference type="EMBL" id="KN847347">
    <property type="protein sequence ID" value="KIW36914.1"/>
    <property type="molecule type" value="Genomic_DNA"/>
</dbReference>
<gene>
    <name evidence="4" type="ORF">PV06_10818</name>
</gene>
<feature type="compositionally biased region" description="Basic and acidic residues" evidence="3">
    <location>
        <begin position="1"/>
        <end position="10"/>
    </location>
</feature>
<evidence type="ECO:0000256" key="2">
    <source>
        <dbReference type="ARBA" id="ARBA00023242"/>
    </source>
</evidence>
<feature type="region of interest" description="Disordered" evidence="3">
    <location>
        <begin position="1"/>
        <end position="74"/>
    </location>
</feature>
<dbReference type="GeneID" id="27362892"/>
<dbReference type="RefSeq" id="XP_016257130.1">
    <property type="nucleotide sequence ID" value="XM_016412405.1"/>
</dbReference>
<dbReference type="PANTHER" id="PTHR37534:SF46">
    <property type="entry name" value="ZN(II)2CYS6 TRANSCRIPTION FACTOR (EUROFUNG)"/>
    <property type="match status" value="1"/>
</dbReference>
<dbReference type="GO" id="GO:0005634">
    <property type="term" value="C:nucleus"/>
    <property type="evidence" value="ECO:0007669"/>
    <property type="project" value="UniProtKB-SubCell"/>
</dbReference>
<dbReference type="Proteomes" id="UP000053342">
    <property type="component" value="Unassembled WGS sequence"/>
</dbReference>
<feature type="compositionally biased region" description="Polar residues" evidence="3">
    <location>
        <begin position="41"/>
        <end position="50"/>
    </location>
</feature>
<dbReference type="PANTHER" id="PTHR37534">
    <property type="entry name" value="TRANSCRIPTIONAL ACTIVATOR PROTEIN UGA3"/>
    <property type="match status" value="1"/>
</dbReference>
<keyword evidence="2" id="KW-0539">Nucleus</keyword>
<accession>A0A0D2DMG5</accession>
<dbReference type="AlphaFoldDB" id="A0A0D2DMG5"/>
<keyword evidence="5" id="KW-1185">Reference proteome</keyword>
<feature type="compositionally biased region" description="Basic and acidic residues" evidence="3">
    <location>
        <begin position="52"/>
        <end position="62"/>
    </location>
</feature>
<dbReference type="InterPro" id="IPR021858">
    <property type="entry name" value="Fun_TF"/>
</dbReference>
<evidence type="ECO:0000313" key="5">
    <source>
        <dbReference type="Proteomes" id="UP000053342"/>
    </source>
</evidence>
<organism evidence="4 5">
    <name type="scientific">Exophiala oligosperma</name>
    <dbReference type="NCBI Taxonomy" id="215243"/>
    <lineage>
        <taxon>Eukaryota</taxon>
        <taxon>Fungi</taxon>
        <taxon>Dikarya</taxon>
        <taxon>Ascomycota</taxon>
        <taxon>Pezizomycotina</taxon>
        <taxon>Eurotiomycetes</taxon>
        <taxon>Chaetothyriomycetidae</taxon>
        <taxon>Chaetothyriales</taxon>
        <taxon>Herpotrichiellaceae</taxon>
        <taxon>Exophiala</taxon>
    </lineage>
</organism>
<comment type="subcellular location">
    <subcellularLocation>
        <location evidence="1">Nucleus</location>
    </subcellularLocation>
</comment>
<evidence type="ECO:0000256" key="3">
    <source>
        <dbReference type="SAM" id="MobiDB-lite"/>
    </source>
</evidence>
<evidence type="ECO:0000313" key="4">
    <source>
        <dbReference type="EMBL" id="KIW36914.1"/>
    </source>
</evidence>
<evidence type="ECO:0008006" key="6">
    <source>
        <dbReference type="Google" id="ProtNLM"/>
    </source>
</evidence>
<dbReference type="HOGENOM" id="CLU_023417_2_0_1"/>
<dbReference type="OrthoDB" id="5419315at2759"/>
<proteinExistence type="predicted"/>
<sequence length="488" mass="54786">MGVHIEHIELYRPLSPPEDQKTTSEGSLSSPPPEQGPSPSVNRYTSSPEQQRGYHDATERQSRSSGYVTPYTMSPSPTSSACVAWMEPCSLLLLQHYLEETSTFLVAKPAHYNPYLTLIVPLAYSDDILMHAVLALSGTQLSFKKGRDHHIHLATRRHYSQTLRSLGPLIAEQSVCEDTERALRIALVSLILCYVEAISGDAGGGGIFLHLRACREMILTVLGSERGRPSNEETRSIKGFVLEVYSFLVLSNRITPYDCCDTARMMPHDPFLDSLDFLQEYKTFGVLLGSVQGLFELIPPASKLALDRLREELEDSQIAAAARRNRCHRRFVYDNLIIVLEQWRSPAVSPEMTEWYLEHDWIGEIYRQALLIFVKISMCGSVVDNPKVIATIQGHIDVVMPLLLPVADSPLGTLLLWPVMVIGSCLIAECQRQFFLNRLYNETKVVVAQVVEAGKLLELVWYDADKRAYGPFGLHLAMKKHKINFGVS</sequence>